<name>A0ABP1GE75_9CHLO</name>
<feature type="region of interest" description="Disordered" evidence="1">
    <location>
        <begin position="151"/>
        <end position="176"/>
    </location>
</feature>
<dbReference type="PROSITE" id="PS50127">
    <property type="entry name" value="UBC_2"/>
    <property type="match status" value="1"/>
</dbReference>
<dbReference type="PANTHER" id="PTHR24067">
    <property type="entry name" value="UBIQUITIN-CONJUGATING ENZYME E2"/>
    <property type="match status" value="1"/>
</dbReference>
<dbReference type="Pfam" id="PF00179">
    <property type="entry name" value="UQ_con"/>
    <property type="match status" value="1"/>
</dbReference>
<evidence type="ECO:0000313" key="3">
    <source>
        <dbReference type="EMBL" id="CAL5228548.1"/>
    </source>
</evidence>
<dbReference type="InterPro" id="IPR050113">
    <property type="entry name" value="Ub_conjugating_enzyme"/>
</dbReference>
<sequence length="176" mass="20441">MERMHVETYRSIAMASKRTPSQIAMRRIQSELTDWLLDDRRPEGCRLESFEPLLNWVIIIDAPQTPPYLYRGQTFRLAINFSDRYPLDPPEVVFLPPSPVHPHIYSNGHICLDILYDGRNGGWSPALTINKVCLSLMSMLASNTQLKRPPGDMEYCHRSHGRSPKETRWEFEDDKV</sequence>
<dbReference type="SMART" id="SM00212">
    <property type="entry name" value="UBCc"/>
    <property type="match status" value="1"/>
</dbReference>
<dbReference type="Gene3D" id="3.10.110.10">
    <property type="entry name" value="Ubiquitin Conjugating Enzyme"/>
    <property type="match status" value="1"/>
</dbReference>
<dbReference type="InterPro" id="IPR016135">
    <property type="entry name" value="UBQ-conjugating_enzyme/RWD"/>
</dbReference>
<keyword evidence="4" id="KW-1185">Reference proteome</keyword>
<accession>A0ABP1GE75</accession>
<dbReference type="Proteomes" id="UP001497392">
    <property type="component" value="Unassembled WGS sequence"/>
</dbReference>
<comment type="caution">
    <text evidence="3">The sequence shown here is derived from an EMBL/GenBank/DDBJ whole genome shotgun (WGS) entry which is preliminary data.</text>
</comment>
<dbReference type="CDD" id="cd23808">
    <property type="entry name" value="UBCc_UBE2W"/>
    <property type="match status" value="1"/>
</dbReference>
<reference evidence="3 4" key="1">
    <citation type="submission" date="2024-06" db="EMBL/GenBank/DDBJ databases">
        <authorList>
            <person name="Kraege A."/>
            <person name="Thomma B."/>
        </authorList>
    </citation>
    <scope>NUCLEOTIDE SEQUENCE [LARGE SCALE GENOMIC DNA]</scope>
</reference>
<evidence type="ECO:0000256" key="1">
    <source>
        <dbReference type="SAM" id="MobiDB-lite"/>
    </source>
</evidence>
<gene>
    <name evidence="3" type="primary">g11703</name>
    <name evidence="3" type="ORF">VP750_LOCUS10454</name>
</gene>
<protein>
    <submittedName>
        <fullName evidence="3">G11703 protein</fullName>
    </submittedName>
</protein>
<dbReference type="InterPro" id="IPR000608">
    <property type="entry name" value="UBC"/>
</dbReference>
<organism evidence="3 4">
    <name type="scientific">Coccomyxa viridis</name>
    <dbReference type="NCBI Taxonomy" id="1274662"/>
    <lineage>
        <taxon>Eukaryota</taxon>
        <taxon>Viridiplantae</taxon>
        <taxon>Chlorophyta</taxon>
        <taxon>core chlorophytes</taxon>
        <taxon>Trebouxiophyceae</taxon>
        <taxon>Trebouxiophyceae incertae sedis</taxon>
        <taxon>Coccomyxaceae</taxon>
        <taxon>Coccomyxa</taxon>
    </lineage>
</organism>
<dbReference type="SUPFAM" id="SSF54495">
    <property type="entry name" value="UBC-like"/>
    <property type="match status" value="1"/>
</dbReference>
<evidence type="ECO:0000259" key="2">
    <source>
        <dbReference type="PROSITE" id="PS50127"/>
    </source>
</evidence>
<dbReference type="EMBL" id="CAXHTA020000018">
    <property type="protein sequence ID" value="CAL5228548.1"/>
    <property type="molecule type" value="Genomic_DNA"/>
</dbReference>
<proteinExistence type="predicted"/>
<evidence type="ECO:0000313" key="4">
    <source>
        <dbReference type="Proteomes" id="UP001497392"/>
    </source>
</evidence>
<feature type="domain" description="UBC core" evidence="2">
    <location>
        <begin position="23"/>
        <end position="176"/>
    </location>
</feature>